<dbReference type="Proteomes" id="UP000015105">
    <property type="component" value="Chromosome 5D"/>
</dbReference>
<evidence type="ECO:0000256" key="1">
    <source>
        <dbReference type="SAM" id="MobiDB-lite"/>
    </source>
</evidence>
<reference evidence="3" key="1">
    <citation type="journal article" date="2014" name="Science">
        <title>Ancient hybridizations among the ancestral genomes of bread wheat.</title>
        <authorList>
            <consortium name="International Wheat Genome Sequencing Consortium,"/>
            <person name="Marcussen T."/>
            <person name="Sandve S.R."/>
            <person name="Heier L."/>
            <person name="Spannagl M."/>
            <person name="Pfeifer M."/>
            <person name="Jakobsen K.S."/>
            <person name="Wulff B.B."/>
            <person name="Steuernagel B."/>
            <person name="Mayer K.F."/>
            <person name="Olsen O.A."/>
        </authorList>
    </citation>
    <scope>NUCLEOTIDE SEQUENCE [LARGE SCALE GENOMIC DNA]</scope>
    <source>
        <strain evidence="3">cv. AL8/78</strain>
    </source>
</reference>
<dbReference type="AlphaFoldDB" id="A0A453JRD4"/>
<keyword evidence="3" id="KW-1185">Reference proteome</keyword>
<reference evidence="2" key="5">
    <citation type="journal article" date="2021" name="G3 (Bethesda)">
        <title>Aegilops tauschii genome assembly Aet v5.0 features greater sequence contiguity and improved annotation.</title>
        <authorList>
            <person name="Wang L."/>
            <person name="Zhu T."/>
            <person name="Rodriguez J.C."/>
            <person name="Deal K.R."/>
            <person name="Dubcovsky J."/>
            <person name="McGuire P.E."/>
            <person name="Lux T."/>
            <person name="Spannagl M."/>
            <person name="Mayer K.F.X."/>
            <person name="Baldrich P."/>
            <person name="Meyers B.C."/>
            <person name="Huo N."/>
            <person name="Gu Y.Q."/>
            <person name="Zhou H."/>
            <person name="Devos K.M."/>
            <person name="Bennetzen J.L."/>
            <person name="Unver T."/>
            <person name="Budak H."/>
            <person name="Gulick P.J."/>
            <person name="Galiba G."/>
            <person name="Kalapos B."/>
            <person name="Nelson D.R."/>
            <person name="Li P."/>
            <person name="You F.M."/>
            <person name="Luo M.C."/>
            <person name="Dvorak J."/>
        </authorList>
    </citation>
    <scope>NUCLEOTIDE SEQUENCE [LARGE SCALE GENOMIC DNA]</scope>
    <source>
        <strain evidence="2">cv. AL8/78</strain>
    </source>
</reference>
<organism evidence="2 3">
    <name type="scientific">Aegilops tauschii subsp. strangulata</name>
    <name type="common">Goatgrass</name>
    <dbReference type="NCBI Taxonomy" id="200361"/>
    <lineage>
        <taxon>Eukaryota</taxon>
        <taxon>Viridiplantae</taxon>
        <taxon>Streptophyta</taxon>
        <taxon>Embryophyta</taxon>
        <taxon>Tracheophyta</taxon>
        <taxon>Spermatophyta</taxon>
        <taxon>Magnoliopsida</taxon>
        <taxon>Liliopsida</taxon>
        <taxon>Poales</taxon>
        <taxon>Poaceae</taxon>
        <taxon>BOP clade</taxon>
        <taxon>Pooideae</taxon>
        <taxon>Triticodae</taxon>
        <taxon>Triticeae</taxon>
        <taxon>Triticinae</taxon>
        <taxon>Aegilops</taxon>
    </lineage>
</organism>
<protein>
    <submittedName>
        <fullName evidence="2">Uncharacterized protein</fullName>
    </submittedName>
</protein>
<name>A0A453JRD4_AEGTS</name>
<accession>A0A453JRD4</accession>
<sequence>NLEKQVAFPQSLDGANGRLRIARSRHRAAASASQDPSSLDFFLRSSKTEKPGVGREGAAGLRTGKALDGMRSCVVEGGEREGHAFVAAVGMLAAARGDDGGRQFVAWGESREGEAGSTQERERGREGGRLRLR</sequence>
<reference evidence="3" key="2">
    <citation type="journal article" date="2017" name="Nat. Plants">
        <title>The Aegilops tauschii genome reveals multiple impacts of transposons.</title>
        <authorList>
            <person name="Zhao G."/>
            <person name="Zou C."/>
            <person name="Li K."/>
            <person name="Wang K."/>
            <person name="Li T."/>
            <person name="Gao L."/>
            <person name="Zhang X."/>
            <person name="Wang H."/>
            <person name="Yang Z."/>
            <person name="Liu X."/>
            <person name="Jiang W."/>
            <person name="Mao L."/>
            <person name="Kong X."/>
            <person name="Jiao Y."/>
            <person name="Jia J."/>
        </authorList>
    </citation>
    <scope>NUCLEOTIDE SEQUENCE [LARGE SCALE GENOMIC DNA]</scope>
    <source>
        <strain evidence="3">cv. AL8/78</strain>
    </source>
</reference>
<feature type="compositionally biased region" description="Basic and acidic residues" evidence="1">
    <location>
        <begin position="109"/>
        <end position="133"/>
    </location>
</feature>
<evidence type="ECO:0000313" key="3">
    <source>
        <dbReference type="Proteomes" id="UP000015105"/>
    </source>
</evidence>
<dbReference type="Gramene" id="AET5Gv20164800.12">
    <property type="protein sequence ID" value="AET5Gv20164800.12"/>
    <property type="gene ID" value="AET5Gv20164800"/>
</dbReference>
<evidence type="ECO:0000313" key="2">
    <source>
        <dbReference type="EnsemblPlants" id="AET5Gv20164800.12"/>
    </source>
</evidence>
<feature type="region of interest" description="Disordered" evidence="1">
    <location>
        <begin position="107"/>
        <end position="133"/>
    </location>
</feature>
<reference evidence="2" key="3">
    <citation type="journal article" date="2017" name="Nature">
        <title>Genome sequence of the progenitor of the wheat D genome Aegilops tauschii.</title>
        <authorList>
            <person name="Luo M.C."/>
            <person name="Gu Y.Q."/>
            <person name="Puiu D."/>
            <person name="Wang H."/>
            <person name="Twardziok S.O."/>
            <person name="Deal K.R."/>
            <person name="Huo N."/>
            <person name="Zhu T."/>
            <person name="Wang L."/>
            <person name="Wang Y."/>
            <person name="McGuire P.E."/>
            <person name="Liu S."/>
            <person name="Long H."/>
            <person name="Ramasamy R.K."/>
            <person name="Rodriguez J.C."/>
            <person name="Van S.L."/>
            <person name="Yuan L."/>
            <person name="Wang Z."/>
            <person name="Xia Z."/>
            <person name="Xiao L."/>
            <person name="Anderson O.D."/>
            <person name="Ouyang S."/>
            <person name="Liang Y."/>
            <person name="Zimin A.V."/>
            <person name="Pertea G."/>
            <person name="Qi P."/>
            <person name="Bennetzen J.L."/>
            <person name="Dai X."/>
            <person name="Dawson M.W."/>
            <person name="Muller H.G."/>
            <person name="Kugler K."/>
            <person name="Rivarola-Duarte L."/>
            <person name="Spannagl M."/>
            <person name="Mayer K.F.X."/>
            <person name="Lu F.H."/>
            <person name="Bevan M.W."/>
            <person name="Leroy P."/>
            <person name="Li P."/>
            <person name="You F.M."/>
            <person name="Sun Q."/>
            <person name="Liu Z."/>
            <person name="Lyons E."/>
            <person name="Wicker T."/>
            <person name="Salzberg S.L."/>
            <person name="Devos K.M."/>
            <person name="Dvorak J."/>
        </authorList>
    </citation>
    <scope>NUCLEOTIDE SEQUENCE [LARGE SCALE GENOMIC DNA]</scope>
    <source>
        <strain evidence="2">cv. AL8/78</strain>
    </source>
</reference>
<reference evidence="2" key="4">
    <citation type="submission" date="2019-03" db="UniProtKB">
        <authorList>
            <consortium name="EnsemblPlants"/>
        </authorList>
    </citation>
    <scope>IDENTIFICATION</scope>
</reference>
<proteinExistence type="predicted"/>
<dbReference type="EnsemblPlants" id="AET5Gv20164800.12">
    <property type="protein sequence ID" value="AET5Gv20164800.12"/>
    <property type="gene ID" value="AET5Gv20164800"/>
</dbReference>